<keyword evidence="6 11" id="KW-0479">Metal-binding</keyword>
<evidence type="ECO:0000256" key="3">
    <source>
        <dbReference type="ARBA" id="ARBA00008636"/>
    </source>
</evidence>
<dbReference type="PANTHER" id="PTHR30182:SF1">
    <property type="entry name" value="L-SERINE DEHYDRATASE 1"/>
    <property type="match status" value="1"/>
</dbReference>
<evidence type="ECO:0000256" key="9">
    <source>
        <dbReference type="ARBA" id="ARBA00023239"/>
    </source>
</evidence>
<dbReference type="InterPro" id="IPR051318">
    <property type="entry name" value="Fe-S_L-Ser"/>
</dbReference>
<evidence type="ECO:0000256" key="11">
    <source>
        <dbReference type="RuleBase" id="RU366059"/>
    </source>
</evidence>
<dbReference type="GO" id="GO:0006094">
    <property type="term" value="P:gluconeogenesis"/>
    <property type="evidence" value="ECO:0007669"/>
    <property type="project" value="UniProtKB-KW"/>
</dbReference>
<dbReference type="EC" id="4.3.1.17" evidence="11"/>
<sequence>MAGYHSVKDILTICSDEKLPIWKVIMEEDCIERQVVQSESFAGMRAMYTAMKQADKSYDSRLRSASGLAGGDGEKLHIYNMSDKKLCSDFTSLAMEKAVKMGESNACMRRIVAAPTAGSCGVIPAVFIAYEEIFNVPEDRIVEAMFITAGIGAVIAENASIAGASGGCQAEIGSASAMAAAGLAYLAGGDNDCIVNAMAMALKNMLGLACDPVCGLVEVPCIKRNSAGAVNAIASAQMALAGIRSAIDPDEVIDTMRRIGNAMPAGLKETSEGGLAQTPSALKIKEKLEEI</sequence>
<comment type="similarity">
    <text evidence="3 11">Belongs to the iron-sulfur dependent L-serine dehydratase family.</text>
</comment>
<feature type="domain" description="Serine dehydratase-like alpha subunit" evidence="12">
    <location>
        <begin position="17"/>
        <end position="276"/>
    </location>
</feature>
<dbReference type="PANTHER" id="PTHR30182">
    <property type="entry name" value="L-SERINE DEHYDRATASE"/>
    <property type="match status" value="1"/>
</dbReference>
<keyword evidence="9 11" id="KW-0456">Lyase</keyword>
<comment type="pathway">
    <text evidence="2">Carbohydrate biosynthesis; gluconeogenesis.</text>
</comment>
<evidence type="ECO:0000256" key="5">
    <source>
        <dbReference type="ARBA" id="ARBA00022485"/>
    </source>
</evidence>
<accession>B7ARH1</accession>
<organism evidence="13 14">
    <name type="scientific">[Bacteroides] pectinophilus ATCC 43243</name>
    <dbReference type="NCBI Taxonomy" id="483218"/>
    <lineage>
        <taxon>Bacteria</taxon>
        <taxon>Bacillati</taxon>
        <taxon>Bacillota</taxon>
        <taxon>Clostridia</taxon>
        <taxon>Eubacteriales</taxon>
    </lineage>
</organism>
<dbReference type="HOGENOM" id="CLU_022305_2_0_9"/>
<comment type="cofactor">
    <cofactor evidence="1 11">
        <name>[4Fe-4S] cluster</name>
        <dbReference type="ChEBI" id="CHEBI:49883"/>
    </cofactor>
</comment>
<gene>
    <name evidence="13" type="ORF">BACPEC_01674</name>
</gene>
<evidence type="ECO:0000256" key="4">
    <source>
        <dbReference type="ARBA" id="ARBA00022432"/>
    </source>
</evidence>
<dbReference type="GO" id="GO:0046872">
    <property type="term" value="F:metal ion binding"/>
    <property type="evidence" value="ECO:0007669"/>
    <property type="project" value="UniProtKB-KW"/>
</dbReference>
<keyword evidence="14" id="KW-1185">Reference proteome</keyword>
<evidence type="ECO:0000256" key="2">
    <source>
        <dbReference type="ARBA" id="ARBA00004742"/>
    </source>
</evidence>
<keyword evidence="4 11" id="KW-0312">Gluconeogenesis</keyword>
<comment type="catalytic activity">
    <reaction evidence="10 11">
        <text>L-serine = pyruvate + NH4(+)</text>
        <dbReference type="Rhea" id="RHEA:19169"/>
        <dbReference type="ChEBI" id="CHEBI:15361"/>
        <dbReference type="ChEBI" id="CHEBI:28938"/>
        <dbReference type="ChEBI" id="CHEBI:33384"/>
        <dbReference type="EC" id="4.3.1.17"/>
    </reaction>
</comment>
<evidence type="ECO:0000313" key="14">
    <source>
        <dbReference type="Proteomes" id="UP000003136"/>
    </source>
</evidence>
<keyword evidence="8 11" id="KW-0411">Iron-sulfur</keyword>
<evidence type="ECO:0000256" key="10">
    <source>
        <dbReference type="ARBA" id="ARBA00049406"/>
    </source>
</evidence>
<keyword evidence="5 11" id="KW-0004">4Fe-4S</keyword>
<keyword evidence="7 11" id="KW-0408">Iron</keyword>
<evidence type="ECO:0000256" key="7">
    <source>
        <dbReference type="ARBA" id="ARBA00023004"/>
    </source>
</evidence>
<dbReference type="GO" id="GO:0051539">
    <property type="term" value="F:4 iron, 4 sulfur cluster binding"/>
    <property type="evidence" value="ECO:0007669"/>
    <property type="project" value="UniProtKB-UniRule"/>
</dbReference>
<dbReference type="eggNOG" id="COG1760">
    <property type="taxonomic scope" value="Bacteria"/>
</dbReference>
<evidence type="ECO:0000256" key="1">
    <source>
        <dbReference type="ARBA" id="ARBA00001966"/>
    </source>
</evidence>
<dbReference type="STRING" id="483218.BACPEC_01674"/>
<dbReference type="EMBL" id="ABVQ01000036">
    <property type="protein sequence ID" value="EEC57167.1"/>
    <property type="molecule type" value="Genomic_DNA"/>
</dbReference>
<dbReference type="InterPro" id="IPR004642">
    <property type="entry name" value="Ser_deHydtase_asu"/>
</dbReference>
<name>B7ARH1_9FIRM</name>
<dbReference type="Pfam" id="PF03313">
    <property type="entry name" value="SDH_alpha"/>
    <property type="match status" value="1"/>
</dbReference>
<protein>
    <recommendedName>
        <fullName evidence="11">L-serine dehydratase</fullName>
        <ecNumber evidence="11">4.3.1.17</ecNumber>
    </recommendedName>
</protein>
<evidence type="ECO:0000259" key="12">
    <source>
        <dbReference type="Pfam" id="PF03313"/>
    </source>
</evidence>
<reference evidence="13 14" key="1">
    <citation type="submission" date="2008-11" db="EMBL/GenBank/DDBJ databases">
        <title>Draft genome sequence of Bacteroides pectinophilus (ATCC 43243).</title>
        <authorList>
            <person name="Sudarsanam P."/>
            <person name="Ley R."/>
            <person name="Guruge J."/>
            <person name="Turnbaugh P.J."/>
            <person name="Mahowald M."/>
            <person name="Liep D."/>
            <person name="Gordon J."/>
        </authorList>
    </citation>
    <scope>NUCLEOTIDE SEQUENCE [LARGE SCALE GENOMIC DNA]</scope>
    <source>
        <strain evidence="13 14">ATCC 43243</strain>
    </source>
</reference>
<comment type="caution">
    <text evidence="13">The sequence shown here is derived from an EMBL/GenBank/DDBJ whole genome shotgun (WGS) entry which is preliminary data.</text>
</comment>
<dbReference type="InterPro" id="IPR005130">
    <property type="entry name" value="Ser_deHydtase-like_asu"/>
</dbReference>
<dbReference type="AlphaFoldDB" id="B7ARH1"/>
<dbReference type="Proteomes" id="UP000003136">
    <property type="component" value="Unassembled WGS sequence"/>
</dbReference>
<proteinExistence type="inferred from homology"/>
<evidence type="ECO:0000256" key="6">
    <source>
        <dbReference type="ARBA" id="ARBA00022723"/>
    </source>
</evidence>
<evidence type="ECO:0000256" key="8">
    <source>
        <dbReference type="ARBA" id="ARBA00023014"/>
    </source>
</evidence>
<reference evidence="13 14" key="2">
    <citation type="submission" date="2008-11" db="EMBL/GenBank/DDBJ databases">
        <authorList>
            <person name="Fulton L."/>
            <person name="Clifton S."/>
            <person name="Fulton B."/>
            <person name="Xu J."/>
            <person name="Minx P."/>
            <person name="Pepin K.H."/>
            <person name="Johnson M."/>
            <person name="Bhonagiri V."/>
            <person name="Nash W.E."/>
            <person name="Mardis E.R."/>
            <person name="Wilson R.K."/>
        </authorList>
    </citation>
    <scope>NUCLEOTIDE SEQUENCE [LARGE SCALE GENOMIC DNA]</scope>
    <source>
        <strain evidence="13 14">ATCC 43243</strain>
    </source>
</reference>
<dbReference type="NCBIfam" id="TIGR00718">
    <property type="entry name" value="sda_alpha"/>
    <property type="match status" value="1"/>
</dbReference>
<dbReference type="GO" id="GO:0003941">
    <property type="term" value="F:L-serine ammonia-lyase activity"/>
    <property type="evidence" value="ECO:0007669"/>
    <property type="project" value="UniProtKB-UniRule"/>
</dbReference>
<evidence type="ECO:0000313" key="13">
    <source>
        <dbReference type="EMBL" id="EEC57167.1"/>
    </source>
</evidence>